<dbReference type="Proteomes" id="UP000005438">
    <property type="component" value="Chromosome"/>
</dbReference>
<dbReference type="SUPFAM" id="SSF53056">
    <property type="entry name" value="beta-carbonic anhydrase, cab"/>
    <property type="match status" value="1"/>
</dbReference>
<dbReference type="PANTHER" id="PTHR11002">
    <property type="entry name" value="CARBONIC ANHYDRASE"/>
    <property type="match status" value="1"/>
</dbReference>
<feature type="binding site" evidence="2">
    <location>
        <position position="97"/>
    </location>
    <ligand>
        <name>Zn(2+)</name>
        <dbReference type="ChEBI" id="CHEBI:29105"/>
    </ligand>
</feature>
<comment type="similarity">
    <text evidence="1">Belongs to the beta-class carbonic anhydrase family.</text>
</comment>
<dbReference type="EMBL" id="CP003178">
    <property type="protein sequence ID" value="AEV96447.1"/>
    <property type="molecule type" value="Genomic_DNA"/>
</dbReference>
<dbReference type="RefSeq" id="WP_014216361.1">
    <property type="nucleotide sequence ID" value="NC_016609.1"/>
</dbReference>
<keyword evidence="2" id="KW-0862">Zinc</keyword>
<dbReference type="eggNOG" id="COG0288">
    <property type="taxonomic scope" value="Bacteria"/>
</dbReference>
<feature type="binding site" evidence="2">
    <location>
        <position position="153"/>
    </location>
    <ligand>
        <name>Zn(2+)</name>
        <dbReference type="ChEBI" id="CHEBI:29105"/>
    </ligand>
</feature>
<dbReference type="STRING" id="700598.Niako_0045"/>
<organism evidence="3 4">
    <name type="scientific">Niastella koreensis (strain DSM 17620 / KACC 11465 / NBRC 106392 / GR20-10)</name>
    <dbReference type="NCBI Taxonomy" id="700598"/>
    <lineage>
        <taxon>Bacteria</taxon>
        <taxon>Pseudomonadati</taxon>
        <taxon>Bacteroidota</taxon>
        <taxon>Chitinophagia</taxon>
        <taxon>Chitinophagales</taxon>
        <taxon>Chitinophagaceae</taxon>
        <taxon>Niastella</taxon>
    </lineage>
</organism>
<keyword evidence="2" id="KW-0479">Metal-binding</keyword>
<feature type="binding site" evidence="2">
    <location>
        <position position="150"/>
    </location>
    <ligand>
        <name>Zn(2+)</name>
        <dbReference type="ChEBI" id="CHEBI:29105"/>
    </ligand>
</feature>
<dbReference type="PANTHER" id="PTHR11002:SF79">
    <property type="entry name" value="CARBONIC ANHYDRASE 2"/>
    <property type="match status" value="1"/>
</dbReference>
<dbReference type="SMART" id="SM00947">
    <property type="entry name" value="Pro_CA"/>
    <property type="match status" value="1"/>
</dbReference>
<dbReference type="GO" id="GO:0004089">
    <property type="term" value="F:carbonate dehydratase activity"/>
    <property type="evidence" value="ECO:0007669"/>
    <property type="project" value="InterPro"/>
</dbReference>
<gene>
    <name evidence="3" type="ordered locus">Niako_0045</name>
</gene>
<proteinExistence type="inferred from homology"/>
<dbReference type="Pfam" id="PF00484">
    <property type="entry name" value="Pro_CA"/>
    <property type="match status" value="1"/>
</dbReference>
<feature type="binding site" evidence="2">
    <location>
        <position position="99"/>
    </location>
    <ligand>
        <name>Zn(2+)</name>
        <dbReference type="ChEBI" id="CHEBI:29105"/>
    </ligand>
</feature>
<dbReference type="GO" id="GO:0008270">
    <property type="term" value="F:zinc ion binding"/>
    <property type="evidence" value="ECO:0007669"/>
    <property type="project" value="InterPro"/>
</dbReference>
<evidence type="ECO:0000256" key="1">
    <source>
        <dbReference type="ARBA" id="ARBA00006217"/>
    </source>
</evidence>
<name>G8TIV3_NIAKG</name>
<sequence>MRNCILIIALWWCMACQRGQLKPIALPADSKPATAPSYVPSLKPAANEILAKLKAGNANFVARFSFVNVHSDSSYNYYDQIIRSGKDQHPMACVLTCMDSRVPPEIIFDEGIGNLFVLRVAGNIQDDDILGSIEYAVAEKNIKLIVVMGHTNCGAIAAAFGNVDSSAKELYELIAHVKRAKVPNDQPPYNATAKNNVALTMEDILQHSSTVKKKYDDKELMLVGALYNVSNGKVSWKDLDW</sequence>
<reference evidence="3 4" key="1">
    <citation type="submission" date="2011-12" db="EMBL/GenBank/DDBJ databases">
        <title>The complete genome of Niastella koreensis GR20-10.</title>
        <authorList>
            <consortium name="US DOE Joint Genome Institute (JGI-PGF)"/>
            <person name="Lucas S."/>
            <person name="Han J."/>
            <person name="Lapidus A."/>
            <person name="Bruce D."/>
            <person name="Goodwin L."/>
            <person name="Pitluck S."/>
            <person name="Peters L."/>
            <person name="Kyrpides N."/>
            <person name="Mavromatis K."/>
            <person name="Ivanova N."/>
            <person name="Mikhailova N."/>
            <person name="Davenport K."/>
            <person name="Saunders E."/>
            <person name="Detter J.C."/>
            <person name="Tapia R."/>
            <person name="Han C."/>
            <person name="Land M."/>
            <person name="Hauser L."/>
            <person name="Markowitz V."/>
            <person name="Cheng J.-F."/>
            <person name="Hugenholtz P."/>
            <person name="Woyke T."/>
            <person name="Wu D."/>
            <person name="Tindall B."/>
            <person name="Pomrenke H."/>
            <person name="Brambilla E."/>
            <person name="Klenk H.-P."/>
            <person name="Eisen J.A."/>
        </authorList>
    </citation>
    <scope>NUCLEOTIDE SEQUENCE [LARGE SCALE GENOMIC DNA]</scope>
    <source>
        <strain evidence="4">DSM 17620 / KACC 11465 / NBRC 106392 / GR20-10</strain>
    </source>
</reference>
<dbReference type="InterPro" id="IPR001765">
    <property type="entry name" value="Carbonic_anhydrase"/>
</dbReference>
<dbReference type="AlphaFoldDB" id="G8TIV3"/>
<dbReference type="HOGENOM" id="CLU_053879_4_1_10"/>
<dbReference type="Gene3D" id="3.40.1050.10">
    <property type="entry name" value="Carbonic anhydrase"/>
    <property type="match status" value="1"/>
</dbReference>
<dbReference type="InterPro" id="IPR036874">
    <property type="entry name" value="Carbonic_anhydrase_sf"/>
</dbReference>
<dbReference type="KEGG" id="nko:Niako_0045"/>
<dbReference type="PATRIC" id="fig|700598.3.peg.45"/>
<evidence type="ECO:0000256" key="2">
    <source>
        <dbReference type="PIRSR" id="PIRSR601765-1"/>
    </source>
</evidence>
<evidence type="ECO:0000313" key="4">
    <source>
        <dbReference type="Proteomes" id="UP000005438"/>
    </source>
</evidence>
<protein>
    <submittedName>
        <fullName evidence="3">Carbonic anhydrase</fullName>
    </submittedName>
</protein>
<accession>G8TIV3</accession>
<comment type="cofactor">
    <cofactor evidence="2">
        <name>Zn(2+)</name>
        <dbReference type="ChEBI" id="CHEBI:29105"/>
    </cofactor>
    <text evidence="2">Binds 1 zinc ion per subunit.</text>
</comment>
<evidence type="ECO:0000313" key="3">
    <source>
        <dbReference type="EMBL" id="AEV96447.1"/>
    </source>
</evidence>